<dbReference type="EMBL" id="KZ824543">
    <property type="protein sequence ID" value="RAK90908.1"/>
    <property type="molecule type" value="Genomic_DNA"/>
</dbReference>
<name>A0ACD1IJZ8_9EURO</name>
<evidence type="ECO:0000313" key="1">
    <source>
        <dbReference type="EMBL" id="RAK90908.1"/>
    </source>
</evidence>
<evidence type="ECO:0000313" key="2">
    <source>
        <dbReference type="Proteomes" id="UP000249748"/>
    </source>
</evidence>
<accession>A0ACD1IJZ8</accession>
<gene>
    <name evidence="1" type="ORF">BO79DRAFT_253095</name>
</gene>
<protein>
    <submittedName>
        <fullName evidence="1">Uncharacterized protein</fullName>
    </submittedName>
</protein>
<reference evidence="1" key="1">
    <citation type="submission" date="2018-02" db="EMBL/GenBank/DDBJ databases">
        <title>The genomes of Aspergillus section Nigri reveals drivers in fungal speciation.</title>
        <authorList>
            <consortium name="DOE Joint Genome Institute"/>
            <person name="Vesth T.C."/>
            <person name="Nybo J."/>
            <person name="Theobald S."/>
            <person name="Brandl J."/>
            <person name="Frisvad J.C."/>
            <person name="Nielsen K.F."/>
            <person name="Lyhne E.K."/>
            <person name="Kogle M.E."/>
            <person name="Kuo A."/>
            <person name="Riley R."/>
            <person name="Clum A."/>
            <person name="Nolan M."/>
            <person name="Lipzen A."/>
            <person name="Salamov A."/>
            <person name="Henrissat B."/>
            <person name="Wiebenga A."/>
            <person name="De vries R.P."/>
            <person name="Grigoriev I.V."/>
            <person name="Mortensen U.H."/>
            <person name="Andersen M.R."/>
            <person name="Baker S.E."/>
        </authorList>
    </citation>
    <scope>NUCLEOTIDE SEQUENCE</scope>
    <source>
        <strain evidence="1">CBS 115574</strain>
    </source>
</reference>
<organism evidence="1 2">
    <name type="scientific">Aspergillus costaricaensis CBS 115574</name>
    <dbReference type="NCBI Taxonomy" id="1448317"/>
    <lineage>
        <taxon>Eukaryota</taxon>
        <taxon>Fungi</taxon>
        <taxon>Dikarya</taxon>
        <taxon>Ascomycota</taxon>
        <taxon>Pezizomycotina</taxon>
        <taxon>Eurotiomycetes</taxon>
        <taxon>Eurotiomycetidae</taxon>
        <taxon>Eurotiales</taxon>
        <taxon>Aspergillaceae</taxon>
        <taxon>Aspergillus</taxon>
        <taxon>Aspergillus subgen. Circumdati</taxon>
    </lineage>
</organism>
<dbReference type="Proteomes" id="UP000249748">
    <property type="component" value="Unassembled WGS sequence"/>
</dbReference>
<keyword evidence="2" id="KW-1185">Reference proteome</keyword>
<proteinExistence type="predicted"/>
<sequence>MAPTPIATPAENIYKLVAFHSSSLHLPAVSMKSQHLSRTSDTDSARRAEAFQVFSRDGYSALVPSIKGGTKLQLQDGTWNSAEGLEAILAGLVEKEGAFEKPAYQEAAVPLRLEGKKKKAPASMEQPPVAMSGVWFVVTVMMSWIKKDDRLSDDNLKRPMQQPANCQPENVKKRQRPCKDCTCPLAAEMEAKDKARQEKADKDLNVLKLQSTELSDEVNFTV</sequence>